<evidence type="ECO:0000313" key="1">
    <source>
        <dbReference type="EMBL" id="NVO67776.1"/>
    </source>
</evidence>
<comment type="caution">
    <text evidence="1">The sequence shown here is derived from an EMBL/GenBank/DDBJ whole genome shotgun (WGS) entry which is preliminary data.</text>
</comment>
<dbReference type="Gene3D" id="6.10.250.2100">
    <property type="match status" value="1"/>
</dbReference>
<dbReference type="EMBL" id="JABXWR010000001">
    <property type="protein sequence ID" value="NVO67776.1"/>
    <property type="molecule type" value="Genomic_DNA"/>
</dbReference>
<sequence>MSEIKRQYVMSEDNTPVGVIIDIATFERIESILEDYGLAQFIHEADDEEPLDRSEALKYYKKIQGSA</sequence>
<gene>
    <name evidence="1" type="ORF">HWN36_10795</name>
</gene>
<evidence type="ECO:0000313" key="2">
    <source>
        <dbReference type="Proteomes" id="UP000570823"/>
    </source>
</evidence>
<proteinExistence type="predicted"/>
<dbReference type="AlphaFoldDB" id="A0A7K4HR94"/>
<dbReference type="OrthoDB" id="110975at2157"/>
<dbReference type="Pfam" id="PF18506">
    <property type="entry name" value="RelB-like"/>
    <property type="match status" value="1"/>
</dbReference>
<reference evidence="1 2" key="1">
    <citation type="submission" date="2020-06" db="EMBL/GenBank/DDBJ databases">
        <title>Methanofollis fontis sp. nov., a methanogen isolated from marine sediments near a cold seep at Four-Way Closure Ridge offshore southwestern Taiwan.</title>
        <authorList>
            <person name="Chen S.-C."/>
            <person name="Teng N.-H."/>
            <person name="Lin Y.-S."/>
            <person name="Lai M.-C."/>
            <person name="Chen H.-H."/>
            <person name="Wang C.-C."/>
        </authorList>
    </citation>
    <scope>NUCLEOTIDE SEQUENCE [LARGE SCALE GENOMIC DNA]</scope>
    <source>
        <strain evidence="1 2">DSM 2702</strain>
    </source>
</reference>
<protein>
    <recommendedName>
        <fullName evidence="3">Type II toxin-antitoxin system Phd/YefM family antitoxin</fullName>
    </recommendedName>
</protein>
<dbReference type="Proteomes" id="UP000570823">
    <property type="component" value="Unassembled WGS sequence"/>
</dbReference>
<dbReference type="InterPro" id="IPR049537">
    <property type="entry name" value="RelB-like"/>
</dbReference>
<evidence type="ECO:0008006" key="3">
    <source>
        <dbReference type="Google" id="ProtNLM"/>
    </source>
</evidence>
<accession>A0A7K4HR94</accession>
<name>A0A7K4HR94_9EURY</name>
<keyword evidence="2" id="KW-1185">Reference proteome</keyword>
<organism evidence="1 2">
    <name type="scientific">Methanofollis tationis</name>
    <dbReference type="NCBI Taxonomy" id="81417"/>
    <lineage>
        <taxon>Archaea</taxon>
        <taxon>Methanobacteriati</taxon>
        <taxon>Methanobacteriota</taxon>
        <taxon>Stenosarchaea group</taxon>
        <taxon>Methanomicrobia</taxon>
        <taxon>Methanomicrobiales</taxon>
        <taxon>Methanomicrobiaceae</taxon>
        <taxon>Methanofollis</taxon>
    </lineage>
</organism>